<feature type="compositionally biased region" description="Low complexity" evidence="1">
    <location>
        <begin position="848"/>
        <end position="863"/>
    </location>
</feature>
<dbReference type="PANTHER" id="PTHR12673">
    <property type="entry name" value="FACIOGENITAL DYSPLASIA PROTEIN"/>
    <property type="match status" value="1"/>
</dbReference>
<proteinExistence type="predicted"/>
<dbReference type="InterPro" id="IPR035899">
    <property type="entry name" value="DBL_dom_sf"/>
</dbReference>
<gene>
    <name evidence="4" type="primary">LOC100214995</name>
</gene>
<name>A0ABM4CIN9_HYDVU</name>
<feature type="compositionally biased region" description="Polar residues" evidence="1">
    <location>
        <begin position="366"/>
        <end position="376"/>
    </location>
</feature>
<feature type="region of interest" description="Disordered" evidence="1">
    <location>
        <begin position="847"/>
        <end position="872"/>
    </location>
</feature>
<sequence length="1073" mass="123602">MKDYIEISCNTPIIVRKALIAANNETVGYLDETVGYNYLDESFDDNVFGILENESGMKTLDNNVAKAQLFQTVDEIYNETSSKPFKLKYEIISDQNNFSKNNFIFKSRDRFFTYPAIEDSSVIWYYNTKNLTYKANEFYSREVSSNEKNYLSLMLNIPINRSKILQENLLQVPMETDFLDNKPSQTFLGVRRRSYSQRYGVCASPILRDLCTPRERSYTFSTNDTKVNRHSSEYVSVGSPSSRRHISVKSTSIRKYSKMGTSHKTRKRSAFSISKGVLQKQIPHVNSFPNKLSDGSFEPLKNPMIGFSSTCSRKFSVALGRKPSNINTQRKLIRRCSEPFLLDPNVLQEKCYRKNSTARNGKRRQSATASFPSASKQKLHELAKDELLANLIVPSPPTFSFDEKDFEEPFDDVLQAEKYEKERKEVKRQRVMEEILETEKNYISCLQTLDSVFKKQLQELNIITRKDLCSLFPTQLNQILISHTFFMHELQDRMNNVNWRGIIGDIFAKMTSANANLSEIYMNYVQLFPKSISTLSKCTRSSQKFRKFLLDCNENPLVERLDLPSFLLSPVQRLPRYVLLLRELLKYTEEDHPDMYHIAQAKKEMEAMISLLNSSIHSSMEFYSANESRRKKMTRQLTSKKNRKQRIYAEETRKFSKNQEAVVESKVLSDADLGYCSFSERKDETQEDETNGGNQSLDSSQCSVSQNSCRSEEGRLSNGNNIRRRKESQAFSRSSIARKSWRRSLGAVFSNLWSTKDEVVGDNGAESKPRSESARFLSISDSYENQYDHTDDVRDRSQNLNRKNGVGTRHQMQPLHALDNSPDIKVHLTVDIEVSSKYSKENIEHKISVSSSQSSDSIKLQDSTQKFKRGQLRGSAGPVLRSILNKAKIQKANSCNELNMDSNIKEKKKQSISSLKLHLSNSRLHNGSPEKHSHSNLKIAQSVIQESELPLPYLRHSTKYLSNDSIKKPFLKCHNDESKEVNNTICEKPLSCGKNEMKSEYTDNRDNRNSKLFQSNNTIDESNNIHTKSLSFEKLSPIFSNNQSENIYIDNQNSEKHVKKSFMNSFKKMIRKK</sequence>
<evidence type="ECO:0000259" key="2">
    <source>
        <dbReference type="PROSITE" id="PS50010"/>
    </source>
</evidence>
<dbReference type="InterPro" id="IPR051092">
    <property type="entry name" value="FYVE_RhoGEF_PH"/>
</dbReference>
<dbReference type="Gene3D" id="1.20.900.10">
    <property type="entry name" value="Dbl homology (DH) domain"/>
    <property type="match status" value="1"/>
</dbReference>
<dbReference type="InterPro" id="IPR000219">
    <property type="entry name" value="DH_dom"/>
</dbReference>
<feature type="region of interest" description="Disordered" evidence="1">
    <location>
        <begin position="625"/>
        <end position="645"/>
    </location>
</feature>
<dbReference type="PANTHER" id="PTHR12673:SF159">
    <property type="entry name" value="LD03170P"/>
    <property type="match status" value="1"/>
</dbReference>
<dbReference type="Proteomes" id="UP001652625">
    <property type="component" value="Chromosome 09"/>
</dbReference>
<dbReference type="SUPFAM" id="SSF48065">
    <property type="entry name" value="DBL homology domain (DH-domain)"/>
    <property type="match status" value="1"/>
</dbReference>
<feature type="region of interest" description="Disordered" evidence="1">
    <location>
        <begin position="779"/>
        <end position="806"/>
    </location>
</feature>
<reference evidence="4" key="1">
    <citation type="submission" date="2025-08" db="UniProtKB">
        <authorList>
            <consortium name="RefSeq"/>
        </authorList>
    </citation>
    <scope>IDENTIFICATION</scope>
</reference>
<evidence type="ECO:0000313" key="3">
    <source>
        <dbReference type="Proteomes" id="UP001652625"/>
    </source>
</evidence>
<dbReference type="PROSITE" id="PS00741">
    <property type="entry name" value="DH_1"/>
    <property type="match status" value="1"/>
</dbReference>
<keyword evidence="3" id="KW-1185">Reference proteome</keyword>
<evidence type="ECO:0000256" key="1">
    <source>
        <dbReference type="SAM" id="MobiDB-lite"/>
    </source>
</evidence>
<feature type="compositionally biased region" description="Basic residues" evidence="1">
    <location>
        <begin position="629"/>
        <end position="645"/>
    </location>
</feature>
<organism evidence="3 4">
    <name type="scientific">Hydra vulgaris</name>
    <name type="common">Hydra</name>
    <name type="synonym">Hydra attenuata</name>
    <dbReference type="NCBI Taxonomy" id="6087"/>
    <lineage>
        <taxon>Eukaryota</taxon>
        <taxon>Metazoa</taxon>
        <taxon>Cnidaria</taxon>
        <taxon>Hydrozoa</taxon>
        <taxon>Hydroidolina</taxon>
        <taxon>Anthoathecata</taxon>
        <taxon>Aplanulata</taxon>
        <taxon>Hydridae</taxon>
        <taxon>Hydra</taxon>
    </lineage>
</organism>
<feature type="region of interest" description="Disordered" evidence="1">
    <location>
        <begin position="354"/>
        <end position="376"/>
    </location>
</feature>
<protein>
    <submittedName>
        <fullName evidence="4">Uncharacterized protein LOC100214995 isoform X13</fullName>
    </submittedName>
</protein>
<dbReference type="RefSeq" id="XP_065661613.1">
    <property type="nucleotide sequence ID" value="XM_065805541.1"/>
</dbReference>
<dbReference type="PROSITE" id="PS50010">
    <property type="entry name" value="DH_2"/>
    <property type="match status" value="1"/>
</dbReference>
<feature type="region of interest" description="Disordered" evidence="1">
    <location>
        <begin position="680"/>
        <end position="733"/>
    </location>
</feature>
<evidence type="ECO:0000313" key="4">
    <source>
        <dbReference type="RefSeq" id="XP_065661613.1"/>
    </source>
</evidence>
<dbReference type="SMART" id="SM00325">
    <property type="entry name" value="RhoGEF"/>
    <property type="match status" value="1"/>
</dbReference>
<feature type="compositionally biased region" description="Polar residues" evidence="1">
    <location>
        <begin position="691"/>
        <end position="709"/>
    </location>
</feature>
<dbReference type="Pfam" id="PF00621">
    <property type="entry name" value="RhoGEF"/>
    <property type="match status" value="1"/>
</dbReference>
<accession>A0ABM4CIN9</accession>
<dbReference type="GeneID" id="100214995"/>
<dbReference type="InterPro" id="IPR001331">
    <property type="entry name" value="GDS_CDC24_CS"/>
</dbReference>
<feature type="domain" description="DH" evidence="2">
    <location>
        <begin position="427"/>
        <end position="615"/>
    </location>
</feature>
<feature type="compositionally biased region" description="Basic and acidic residues" evidence="1">
    <location>
        <begin position="786"/>
        <end position="797"/>
    </location>
</feature>
<dbReference type="CDD" id="cd00160">
    <property type="entry name" value="RhoGEF"/>
    <property type="match status" value="1"/>
</dbReference>